<dbReference type="EMBL" id="QTSX02001522">
    <property type="protein sequence ID" value="KAJ9080792.1"/>
    <property type="molecule type" value="Genomic_DNA"/>
</dbReference>
<evidence type="ECO:0000313" key="2">
    <source>
        <dbReference type="Proteomes" id="UP001165960"/>
    </source>
</evidence>
<reference evidence="1" key="1">
    <citation type="submission" date="2022-04" db="EMBL/GenBank/DDBJ databases">
        <title>Genome of the entomopathogenic fungus Entomophthora muscae.</title>
        <authorList>
            <person name="Elya C."/>
            <person name="Lovett B.R."/>
            <person name="Lee E."/>
            <person name="Macias A.M."/>
            <person name="Hajek A.E."/>
            <person name="De Bivort B.L."/>
            <person name="Kasson M.T."/>
            <person name="De Fine Licht H.H."/>
            <person name="Stajich J.E."/>
        </authorList>
    </citation>
    <scope>NUCLEOTIDE SEQUENCE</scope>
    <source>
        <strain evidence="1">Berkeley</strain>
    </source>
</reference>
<organism evidence="1 2">
    <name type="scientific">Entomophthora muscae</name>
    <dbReference type="NCBI Taxonomy" id="34485"/>
    <lineage>
        <taxon>Eukaryota</taxon>
        <taxon>Fungi</taxon>
        <taxon>Fungi incertae sedis</taxon>
        <taxon>Zoopagomycota</taxon>
        <taxon>Entomophthoromycotina</taxon>
        <taxon>Entomophthoromycetes</taxon>
        <taxon>Entomophthorales</taxon>
        <taxon>Entomophthoraceae</taxon>
        <taxon>Entomophthora</taxon>
    </lineage>
</organism>
<gene>
    <name evidence="1" type="ORF">DSO57_1021197</name>
</gene>
<proteinExistence type="predicted"/>
<evidence type="ECO:0000313" key="1">
    <source>
        <dbReference type="EMBL" id="KAJ9080792.1"/>
    </source>
</evidence>
<dbReference type="Proteomes" id="UP001165960">
    <property type="component" value="Unassembled WGS sequence"/>
</dbReference>
<sequence>MNYFLLIFCFVVAGKKLSPMDKVRLALYEESKAESLGNGALNLVNRKTKRSLVNRPMTLARGLRWSYPTREFGKSHVINEEIQTTRNCETISSYQSFVCFNKTDTYYSWEDGLPVSSPLTCNFEQKCHLKAEWSFNATVKSNLQILPIDKLQSVVTKRMDTTFLASSLPSHPMFQASFRGPNTKVLVTKTLFYTIAGNLEVYDPDSASKTSLYYTLDISFPVRLKDSNYADGVFYLDDE</sequence>
<keyword evidence="2" id="KW-1185">Reference proteome</keyword>
<accession>A0ACC2U2W5</accession>
<comment type="caution">
    <text evidence="1">The sequence shown here is derived from an EMBL/GenBank/DDBJ whole genome shotgun (WGS) entry which is preliminary data.</text>
</comment>
<protein>
    <submittedName>
        <fullName evidence="1">Uncharacterized protein</fullName>
    </submittedName>
</protein>
<name>A0ACC2U2W5_9FUNG</name>